<geneLocation type="plasmid" evidence="1 2">
    <name>unnamed1</name>
</geneLocation>
<keyword evidence="2" id="KW-1185">Reference proteome</keyword>
<dbReference type="InterPro" id="IPR011990">
    <property type="entry name" value="TPR-like_helical_dom_sf"/>
</dbReference>
<dbReference type="EMBL" id="CP124617">
    <property type="protein sequence ID" value="WGW05906.1"/>
    <property type="molecule type" value="Genomic_DNA"/>
</dbReference>
<evidence type="ECO:0000313" key="1">
    <source>
        <dbReference type="EMBL" id="WGW05906.1"/>
    </source>
</evidence>
<keyword evidence="1" id="KW-0614">Plasmid</keyword>
<dbReference type="Gene3D" id="1.25.40.10">
    <property type="entry name" value="Tetratricopeptide repeat domain"/>
    <property type="match status" value="1"/>
</dbReference>
<protein>
    <recommendedName>
        <fullName evidence="3">Tetratricopeptide repeat protein</fullName>
    </recommendedName>
</protein>
<evidence type="ECO:0008006" key="3">
    <source>
        <dbReference type="Google" id="ProtNLM"/>
    </source>
</evidence>
<accession>A0ABY8QMP3</accession>
<dbReference type="RefSeq" id="WP_282302529.1">
    <property type="nucleotide sequence ID" value="NZ_CP124617.1"/>
</dbReference>
<dbReference type="Proteomes" id="UP001241605">
    <property type="component" value="Plasmid unnamed1"/>
</dbReference>
<name>A0ABY8QMP3_9RHOB</name>
<gene>
    <name evidence="1" type="ORF">QF118_19220</name>
</gene>
<reference evidence="1 2" key="1">
    <citation type="submission" date="2023-05" db="EMBL/GenBank/DDBJ databases">
        <title>YMD87, complete Genome.</title>
        <authorList>
            <person name="Zhang J."/>
            <person name="Xu X."/>
        </authorList>
    </citation>
    <scope>NUCLEOTIDE SEQUENCE [LARGE SCALE GENOMIC DNA]</scope>
    <source>
        <strain evidence="1 2">YMD87</strain>
        <plasmid evidence="1 2">unnamed1</plasmid>
    </source>
</reference>
<evidence type="ECO:0000313" key="2">
    <source>
        <dbReference type="Proteomes" id="UP001241605"/>
    </source>
</evidence>
<sequence>MPGGQSGFQAKYAVARDALEKGQYDRAKRQYLTLIQEAGPLAQRLELEYAHAELRSGNYAQAANVAGSLARAQSGQARAAALAVQGTAQHELGLQLLAKGETAAGKQQLSAAQAALSDVLKTDTDLDPIGSMAGRLASIQVRLKSL</sequence>
<organism evidence="1 2">
    <name type="scientific">Tropicibacter oceani</name>
    <dbReference type="NCBI Taxonomy" id="3058420"/>
    <lineage>
        <taxon>Bacteria</taxon>
        <taxon>Pseudomonadati</taxon>
        <taxon>Pseudomonadota</taxon>
        <taxon>Alphaproteobacteria</taxon>
        <taxon>Rhodobacterales</taxon>
        <taxon>Roseobacteraceae</taxon>
        <taxon>Tropicibacter</taxon>
    </lineage>
</organism>
<proteinExistence type="predicted"/>